<gene>
    <name evidence="1" type="ORF">ACFQKB_45365</name>
</gene>
<accession>A0ABW2CYZ8</accession>
<comment type="caution">
    <text evidence="1">The sequence shown here is derived from an EMBL/GenBank/DDBJ whole genome shotgun (WGS) entry which is preliminary data.</text>
</comment>
<dbReference type="InterPro" id="IPR009959">
    <property type="entry name" value="Cyclase_SnoaL-like"/>
</dbReference>
<dbReference type="SUPFAM" id="SSF54427">
    <property type="entry name" value="NTF2-like"/>
    <property type="match status" value="1"/>
</dbReference>
<keyword evidence="2" id="KW-1185">Reference proteome</keyword>
<reference evidence="2" key="1">
    <citation type="journal article" date="2019" name="Int. J. Syst. Evol. Microbiol.">
        <title>The Global Catalogue of Microorganisms (GCM) 10K type strain sequencing project: providing services to taxonomists for standard genome sequencing and annotation.</title>
        <authorList>
            <consortium name="The Broad Institute Genomics Platform"/>
            <consortium name="The Broad Institute Genome Sequencing Center for Infectious Disease"/>
            <person name="Wu L."/>
            <person name="Ma J."/>
        </authorList>
    </citation>
    <scope>NUCLEOTIDE SEQUENCE [LARGE SCALE GENOMIC DNA]</scope>
    <source>
        <strain evidence="2">JCM 3369</strain>
    </source>
</reference>
<dbReference type="Gene3D" id="3.10.450.50">
    <property type="match status" value="1"/>
</dbReference>
<sequence>MSVMQPKPIPWWKYPLGPQIRRRNKAIVRQVLTAFDTGDVTLIDQLDFSDYMDEVPLPPSFRGAKGIKRSIQDLHKSFKDLRFEEEVCVAEGDMVYLQHRMTGFHHADFLGIPASDKWVSYSGWDINRIERGRIVQHVGAVGLQFLETFDFLDPEVLEHPKFRAYVKCHGLRREPGDRPSERAS</sequence>
<dbReference type="PANTHER" id="PTHR38436">
    <property type="entry name" value="POLYKETIDE CYCLASE SNOAL-LIKE DOMAIN"/>
    <property type="match status" value="1"/>
</dbReference>
<dbReference type="EMBL" id="JBHSXS010000067">
    <property type="protein sequence ID" value="MFC6887062.1"/>
    <property type="molecule type" value="Genomic_DNA"/>
</dbReference>
<dbReference type="Pfam" id="PF07366">
    <property type="entry name" value="SnoaL"/>
    <property type="match status" value="1"/>
</dbReference>
<dbReference type="RefSeq" id="WP_160822734.1">
    <property type="nucleotide sequence ID" value="NZ_JBHSXE010000001.1"/>
</dbReference>
<dbReference type="InterPro" id="IPR032710">
    <property type="entry name" value="NTF2-like_dom_sf"/>
</dbReference>
<protein>
    <submittedName>
        <fullName evidence="1">Ester cyclase</fullName>
    </submittedName>
</protein>
<dbReference type="PANTHER" id="PTHR38436:SF1">
    <property type="entry name" value="ESTER CYCLASE"/>
    <property type="match status" value="1"/>
</dbReference>
<organism evidence="1 2">
    <name type="scientific">Actinomadura yumaensis</name>
    <dbReference type="NCBI Taxonomy" id="111807"/>
    <lineage>
        <taxon>Bacteria</taxon>
        <taxon>Bacillati</taxon>
        <taxon>Actinomycetota</taxon>
        <taxon>Actinomycetes</taxon>
        <taxon>Streptosporangiales</taxon>
        <taxon>Thermomonosporaceae</taxon>
        <taxon>Actinomadura</taxon>
    </lineage>
</organism>
<dbReference type="Proteomes" id="UP001596380">
    <property type="component" value="Unassembled WGS sequence"/>
</dbReference>
<name>A0ABW2CYZ8_9ACTN</name>
<evidence type="ECO:0000313" key="2">
    <source>
        <dbReference type="Proteomes" id="UP001596380"/>
    </source>
</evidence>
<proteinExistence type="predicted"/>
<evidence type="ECO:0000313" key="1">
    <source>
        <dbReference type="EMBL" id="MFC6887062.1"/>
    </source>
</evidence>